<dbReference type="InterPro" id="IPR041711">
    <property type="entry name" value="Met-tRNA-FMT_N"/>
</dbReference>
<dbReference type="InterPro" id="IPR044135">
    <property type="entry name" value="Met-tRNA-FMT_C"/>
</dbReference>
<dbReference type="GO" id="GO:0005829">
    <property type="term" value="C:cytosol"/>
    <property type="evidence" value="ECO:0007669"/>
    <property type="project" value="TreeGrafter"/>
</dbReference>
<sequence>MRIIFMGTPEFAVPTLDALVAAGHDVVAAYSQPPRRGNRGKVAPSPVQARAEALGIEVRTPLSFRKEPEAVAAFAALEADVAVVAAYGLILPQAVLDAPRLGCLNVHGSLLPRWRGAAPIQRAILAGDAETGVGIMQMEAGLDTGPVRLEGRTPIDGKTAGELTAELSAMGAGLMVAVLHDLDAYPAVAQPEDGVTYAAKIDKSEARLDFTRPAVEVERQVRAFTPHPGAWFEVHGERIKVLEVEAHGWVRSCRPRPSRVVVRSDDRLIVQCGGGTSLNLRRVQRAGRGVMTAAELLRGFAIPVGTQL</sequence>
<keyword evidence="9" id="KW-1185">Reference proteome</keyword>
<evidence type="ECO:0000256" key="2">
    <source>
        <dbReference type="ARBA" id="ARBA00012261"/>
    </source>
</evidence>
<feature type="binding site" evidence="5">
    <location>
        <begin position="109"/>
        <end position="112"/>
    </location>
    <ligand>
        <name>(6S)-5,6,7,8-tetrahydrofolate</name>
        <dbReference type="ChEBI" id="CHEBI:57453"/>
    </ligand>
</feature>
<evidence type="ECO:0000256" key="4">
    <source>
        <dbReference type="ARBA" id="ARBA00022917"/>
    </source>
</evidence>
<dbReference type="InterPro" id="IPR002376">
    <property type="entry name" value="Formyl_transf_N"/>
</dbReference>
<dbReference type="EC" id="2.1.2.9" evidence="2 5"/>
<proteinExistence type="inferred from homology"/>
<keyword evidence="3 5" id="KW-0808">Transferase</keyword>
<evidence type="ECO:0000313" key="9">
    <source>
        <dbReference type="Proteomes" id="UP000309848"/>
    </source>
</evidence>
<dbReference type="NCBIfam" id="TIGR00460">
    <property type="entry name" value="fmt"/>
    <property type="match status" value="1"/>
</dbReference>
<dbReference type="Proteomes" id="UP000309848">
    <property type="component" value="Unassembled WGS sequence"/>
</dbReference>
<comment type="catalytic activity">
    <reaction evidence="5">
        <text>L-methionyl-tRNA(fMet) + (6R)-10-formyltetrahydrofolate = N-formyl-L-methionyl-tRNA(fMet) + (6S)-5,6,7,8-tetrahydrofolate + H(+)</text>
        <dbReference type="Rhea" id="RHEA:24380"/>
        <dbReference type="Rhea" id="RHEA-COMP:9952"/>
        <dbReference type="Rhea" id="RHEA-COMP:9953"/>
        <dbReference type="ChEBI" id="CHEBI:15378"/>
        <dbReference type="ChEBI" id="CHEBI:57453"/>
        <dbReference type="ChEBI" id="CHEBI:78530"/>
        <dbReference type="ChEBI" id="CHEBI:78844"/>
        <dbReference type="ChEBI" id="CHEBI:195366"/>
        <dbReference type="EC" id="2.1.2.9"/>
    </reaction>
</comment>
<feature type="domain" description="Formyl transferase C-terminal" evidence="7">
    <location>
        <begin position="200"/>
        <end position="300"/>
    </location>
</feature>
<dbReference type="CDD" id="cd08704">
    <property type="entry name" value="Met_tRNA_FMT_C"/>
    <property type="match status" value="1"/>
</dbReference>
<dbReference type="OrthoDB" id="9802815at2"/>
<dbReference type="Pfam" id="PF00551">
    <property type="entry name" value="Formyl_trans_N"/>
    <property type="match status" value="1"/>
</dbReference>
<dbReference type="SUPFAM" id="SSF50486">
    <property type="entry name" value="FMT C-terminal domain-like"/>
    <property type="match status" value="1"/>
</dbReference>
<comment type="similarity">
    <text evidence="1 5">Belongs to the Fmt family.</text>
</comment>
<dbReference type="InterPro" id="IPR036477">
    <property type="entry name" value="Formyl_transf_N_sf"/>
</dbReference>
<name>A0A4S1WUF5_9SPHN</name>
<dbReference type="PANTHER" id="PTHR11138:SF5">
    <property type="entry name" value="METHIONYL-TRNA FORMYLTRANSFERASE, MITOCHONDRIAL"/>
    <property type="match status" value="1"/>
</dbReference>
<dbReference type="GO" id="GO:0004479">
    <property type="term" value="F:methionyl-tRNA formyltransferase activity"/>
    <property type="evidence" value="ECO:0007669"/>
    <property type="project" value="UniProtKB-UniRule"/>
</dbReference>
<dbReference type="CDD" id="cd08646">
    <property type="entry name" value="FMT_core_Met-tRNA-FMT_N"/>
    <property type="match status" value="1"/>
</dbReference>
<keyword evidence="4 5" id="KW-0648">Protein biosynthesis</keyword>
<protein>
    <recommendedName>
        <fullName evidence="2 5">Methionyl-tRNA formyltransferase</fullName>
        <ecNumber evidence="2 5">2.1.2.9</ecNumber>
    </recommendedName>
</protein>
<evidence type="ECO:0000256" key="5">
    <source>
        <dbReference type="HAMAP-Rule" id="MF_00182"/>
    </source>
</evidence>
<dbReference type="SUPFAM" id="SSF53328">
    <property type="entry name" value="Formyltransferase"/>
    <property type="match status" value="1"/>
</dbReference>
<organism evidence="8 9">
    <name type="scientific">Sphingomonas naasensis</name>
    <dbReference type="NCBI Taxonomy" id="1344951"/>
    <lineage>
        <taxon>Bacteria</taxon>
        <taxon>Pseudomonadati</taxon>
        <taxon>Pseudomonadota</taxon>
        <taxon>Alphaproteobacteria</taxon>
        <taxon>Sphingomonadales</taxon>
        <taxon>Sphingomonadaceae</taxon>
        <taxon>Sphingomonas</taxon>
    </lineage>
</organism>
<accession>A0A4S1WUF5</accession>
<dbReference type="PANTHER" id="PTHR11138">
    <property type="entry name" value="METHIONYL-TRNA FORMYLTRANSFERASE"/>
    <property type="match status" value="1"/>
</dbReference>
<dbReference type="RefSeq" id="WP_135982060.1">
    <property type="nucleotide sequence ID" value="NZ_JAASQM010000001.1"/>
</dbReference>
<gene>
    <name evidence="5" type="primary">fmt</name>
    <name evidence="8" type="ORF">E5A74_01265</name>
</gene>
<feature type="domain" description="Formyl transferase N-terminal" evidence="6">
    <location>
        <begin position="1"/>
        <end position="178"/>
    </location>
</feature>
<dbReference type="EMBL" id="SRXU01000001">
    <property type="protein sequence ID" value="TGX45840.1"/>
    <property type="molecule type" value="Genomic_DNA"/>
</dbReference>
<evidence type="ECO:0000259" key="7">
    <source>
        <dbReference type="Pfam" id="PF02911"/>
    </source>
</evidence>
<dbReference type="Gene3D" id="3.40.50.12230">
    <property type="match status" value="1"/>
</dbReference>
<evidence type="ECO:0000256" key="1">
    <source>
        <dbReference type="ARBA" id="ARBA00010699"/>
    </source>
</evidence>
<comment type="caution">
    <text evidence="8">The sequence shown here is derived from an EMBL/GenBank/DDBJ whole genome shotgun (WGS) entry which is preliminary data.</text>
</comment>
<evidence type="ECO:0000256" key="3">
    <source>
        <dbReference type="ARBA" id="ARBA00022679"/>
    </source>
</evidence>
<evidence type="ECO:0000313" key="8">
    <source>
        <dbReference type="EMBL" id="TGX45840.1"/>
    </source>
</evidence>
<comment type="function">
    <text evidence="5">Attaches a formyl group to the free amino group of methionyl-tRNA(fMet). The formyl group appears to play a dual role in the initiator identity of N-formylmethionyl-tRNA by promoting its recognition by IF2 and preventing the misappropriation of this tRNA by the elongation apparatus.</text>
</comment>
<dbReference type="Pfam" id="PF02911">
    <property type="entry name" value="Formyl_trans_C"/>
    <property type="match status" value="1"/>
</dbReference>
<evidence type="ECO:0000259" key="6">
    <source>
        <dbReference type="Pfam" id="PF00551"/>
    </source>
</evidence>
<reference evidence="8 9" key="1">
    <citation type="submission" date="2019-04" db="EMBL/GenBank/DDBJ databases">
        <title>Sphingomonas psychrotolerans sp. nov., isolated from soil in the Tianshan Mountains, Xinjiang, China.</title>
        <authorList>
            <person name="Luo Y."/>
            <person name="Sheng H."/>
        </authorList>
    </citation>
    <scope>NUCLEOTIDE SEQUENCE [LARGE SCALE GENOMIC DNA]</scope>
    <source>
        <strain evidence="8 9">KIS18-15</strain>
    </source>
</reference>
<dbReference type="InterPro" id="IPR005794">
    <property type="entry name" value="Fmt"/>
</dbReference>
<dbReference type="InterPro" id="IPR005793">
    <property type="entry name" value="Formyl_trans_C"/>
</dbReference>
<dbReference type="InterPro" id="IPR011034">
    <property type="entry name" value="Formyl_transferase-like_C_sf"/>
</dbReference>
<dbReference type="AlphaFoldDB" id="A0A4S1WUF5"/>
<dbReference type="HAMAP" id="MF_00182">
    <property type="entry name" value="Formyl_trans"/>
    <property type="match status" value="1"/>
</dbReference>